<reference evidence="7 8" key="1">
    <citation type="journal article" date="2019" name="Int. J. Syst. Evol. Microbiol.">
        <title>The Global Catalogue of Microorganisms (GCM) 10K type strain sequencing project: providing services to taxonomists for standard genome sequencing and annotation.</title>
        <authorList>
            <consortium name="The Broad Institute Genomics Platform"/>
            <consortium name="The Broad Institute Genome Sequencing Center for Infectious Disease"/>
            <person name="Wu L."/>
            <person name="Ma J."/>
        </authorList>
    </citation>
    <scope>NUCLEOTIDE SEQUENCE [LARGE SCALE GENOMIC DNA]</scope>
    <source>
        <strain evidence="7 8">JCM 16330</strain>
    </source>
</reference>
<dbReference type="Pfam" id="PF00111">
    <property type="entry name" value="Fer2"/>
    <property type="match status" value="1"/>
</dbReference>
<dbReference type="Gene3D" id="1.10.150.120">
    <property type="entry name" value="[2Fe-2S]-binding domain"/>
    <property type="match status" value="1"/>
</dbReference>
<evidence type="ECO:0000256" key="5">
    <source>
        <dbReference type="ARBA" id="ARBA00023014"/>
    </source>
</evidence>
<dbReference type="SUPFAM" id="SSF47741">
    <property type="entry name" value="CO dehydrogenase ISP C-domain like"/>
    <property type="match status" value="1"/>
</dbReference>
<dbReference type="PROSITE" id="PS51085">
    <property type="entry name" value="2FE2S_FER_2"/>
    <property type="match status" value="1"/>
</dbReference>
<dbReference type="GO" id="GO:0046872">
    <property type="term" value="F:metal ion binding"/>
    <property type="evidence" value="ECO:0007669"/>
    <property type="project" value="UniProtKB-KW"/>
</dbReference>
<evidence type="ECO:0000256" key="1">
    <source>
        <dbReference type="ARBA" id="ARBA00022714"/>
    </source>
</evidence>
<dbReference type="InterPro" id="IPR051452">
    <property type="entry name" value="Diverse_Oxidoreductases"/>
</dbReference>
<dbReference type="Gene3D" id="3.10.20.30">
    <property type="match status" value="1"/>
</dbReference>
<dbReference type="PANTHER" id="PTHR44379">
    <property type="entry name" value="OXIDOREDUCTASE WITH IRON-SULFUR SUBUNIT"/>
    <property type="match status" value="1"/>
</dbReference>
<name>A0AAV3S914_9EURY</name>
<accession>A0AAV3S914</accession>
<dbReference type="InterPro" id="IPR012675">
    <property type="entry name" value="Beta-grasp_dom_sf"/>
</dbReference>
<keyword evidence="1" id="KW-0001">2Fe-2S</keyword>
<keyword evidence="2" id="KW-0479">Metal-binding</keyword>
<dbReference type="RefSeq" id="WP_211312474.1">
    <property type="nucleotide sequence ID" value="NZ_BAAABL010000045.1"/>
</dbReference>
<sequence length="171" mass="18162">MIGGDKPTDSIRVGINGEMDVLDVEPGATLMESLRSTGHYEVKNGCDEGVCGSCNVLLNDGELTRSCLTPAARCDGADITTVKGLLDDDGDLHPLQEEFLEHGAAQCGFCIPGVLVAAYHLLQHNSDPSDVEIADALSGNVCRCTGYLQQLEAIRDAAGRLDQTEPMEAEQ</sequence>
<evidence type="ECO:0000259" key="6">
    <source>
        <dbReference type="PROSITE" id="PS51085"/>
    </source>
</evidence>
<proteinExistence type="predicted"/>
<feature type="domain" description="2Fe-2S ferredoxin-type" evidence="6">
    <location>
        <begin position="9"/>
        <end position="85"/>
    </location>
</feature>
<evidence type="ECO:0000313" key="8">
    <source>
        <dbReference type="Proteomes" id="UP001500837"/>
    </source>
</evidence>
<dbReference type="GO" id="GO:0016491">
    <property type="term" value="F:oxidoreductase activity"/>
    <property type="evidence" value="ECO:0007669"/>
    <property type="project" value="UniProtKB-KW"/>
</dbReference>
<dbReference type="InterPro" id="IPR036884">
    <property type="entry name" value="2Fe-2S-bd_dom_sf"/>
</dbReference>
<organism evidence="7 8">
    <name type="scientific">Halarchaeum salinum</name>
    <dbReference type="NCBI Taxonomy" id="489912"/>
    <lineage>
        <taxon>Archaea</taxon>
        <taxon>Methanobacteriati</taxon>
        <taxon>Methanobacteriota</taxon>
        <taxon>Stenosarchaea group</taxon>
        <taxon>Halobacteria</taxon>
        <taxon>Halobacteriales</taxon>
        <taxon>Halobacteriaceae</taxon>
    </lineage>
</organism>
<protein>
    <submittedName>
        <fullName evidence="7">(2Fe-2S)-binding protein</fullName>
    </submittedName>
</protein>
<evidence type="ECO:0000256" key="2">
    <source>
        <dbReference type="ARBA" id="ARBA00022723"/>
    </source>
</evidence>
<dbReference type="InterPro" id="IPR006058">
    <property type="entry name" value="2Fe2S_fd_BS"/>
</dbReference>
<keyword evidence="5" id="KW-0411">Iron-sulfur</keyword>
<dbReference type="InterPro" id="IPR001041">
    <property type="entry name" value="2Fe-2S_ferredoxin-type"/>
</dbReference>
<keyword evidence="4" id="KW-0408">Iron</keyword>
<dbReference type="InterPro" id="IPR036010">
    <property type="entry name" value="2Fe-2S_ferredoxin-like_sf"/>
</dbReference>
<dbReference type="PROSITE" id="PS00197">
    <property type="entry name" value="2FE2S_FER_1"/>
    <property type="match status" value="1"/>
</dbReference>
<dbReference type="SUPFAM" id="SSF54292">
    <property type="entry name" value="2Fe-2S ferredoxin-like"/>
    <property type="match status" value="1"/>
</dbReference>
<dbReference type="AlphaFoldDB" id="A0AAV3S914"/>
<dbReference type="InterPro" id="IPR002888">
    <property type="entry name" value="2Fe-2S-bd"/>
</dbReference>
<dbReference type="EMBL" id="BAAABL010000045">
    <property type="protein sequence ID" value="GAA0303188.1"/>
    <property type="molecule type" value="Genomic_DNA"/>
</dbReference>
<evidence type="ECO:0000256" key="3">
    <source>
        <dbReference type="ARBA" id="ARBA00023002"/>
    </source>
</evidence>
<dbReference type="CDD" id="cd00207">
    <property type="entry name" value="fer2"/>
    <property type="match status" value="1"/>
</dbReference>
<keyword evidence="8" id="KW-1185">Reference proteome</keyword>
<dbReference type="PANTHER" id="PTHR44379:SF8">
    <property type="entry name" value="XANTHINE DEHYDROGENASE IRON-SULFUR-BINDING SUBUNIT XDHC-RELATED"/>
    <property type="match status" value="1"/>
</dbReference>
<dbReference type="Proteomes" id="UP001500837">
    <property type="component" value="Unassembled WGS sequence"/>
</dbReference>
<dbReference type="GO" id="GO:0051537">
    <property type="term" value="F:2 iron, 2 sulfur cluster binding"/>
    <property type="evidence" value="ECO:0007669"/>
    <property type="project" value="UniProtKB-KW"/>
</dbReference>
<evidence type="ECO:0000313" key="7">
    <source>
        <dbReference type="EMBL" id="GAA0303188.1"/>
    </source>
</evidence>
<dbReference type="Pfam" id="PF01799">
    <property type="entry name" value="Fer2_2"/>
    <property type="match status" value="1"/>
</dbReference>
<evidence type="ECO:0000256" key="4">
    <source>
        <dbReference type="ARBA" id="ARBA00023004"/>
    </source>
</evidence>
<keyword evidence="3" id="KW-0560">Oxidoreductase</keyword>
<gene>
    <name evidence="7" type="ORF">GCM10009066_16560</name>
</gene>
<comment type="caution">
    <text evidence="7">The sequence shown here is derived from an EMBL/GenBank/DDBJ whole genome shotgun (WGS) entry which is preliminary data.</text>
</comment>